<dbReference type="Pfam" id="PF00957">
    <property type="entry name" value="Synaptobrevin"/>
    <property type="match status" value="1"/>
</dbReference>
<keyword evidence="8" id="KW-0175">Coiled coil</keyword>
<evidence type="ECO:0000259" key="10">
    <source>
        <dbReference type="PROSITE" id="PS50859"/>
    </source>
</evidence>
<evidence type="ECO:0000256" key="9">
    <source>
        <dbReference type="SAM" id="Phobius"/>
    </source>
</evidence>
<evidence type="ECO:0000256" key="7">
    <source>
        <dbReference type="ARBA" id="ARBA00046280"/>
    </source>
</evidence>
<comment type="similarity">
    <text evidence="1">Belongs to the synaptobrevin family.</text>
</comment>
<dbReference type="GO" id="GO:0015031">
    <property type="term" value="P:protein transport"/>
    <property type="evidence" value="ECO:0007669"/>
    <property type="project" value="UniProtKB-KW"/>
</dbReference>
<feature type="domain" description="V-SNARE coiled-coil homology" evidence="11">
    <location>
        <begin position="128"/>
        <end position="188"/>
    </location>
</feature>
<comment type="subcellular location">
    <subcellularLocation>
        <location evidence="7">Endomembrane system</location>
        <topology evidence="7">Single-pass type IV membrane protein</topology>
    </subcellularLocation>
</comment>
<dbReference type="Gene3D" id="1.20.5.110">
    <property type="match status" value="1"/>
</dbReference>
<evidence type="ECO:0000256" key="4">
    <source>
        <dbReference type="ARBA" id="ARBA00022927"/>
    </source>
</evidence>
<evidence type="ECO:0000256" key="3">
    <source>
        <dbReference type="ARBA" id="ARBA00022692"/>
    </source>
</evidence>
<dbReference type="PROSITE" id="PS50892">
    <property type="entry name" value="V_SNARE"/>
    <property type="match status" value="1"/>
</dbReference>
<sequence length="226" mass="24756">MSQAPTVPFAAVASAQELELLAEVSVGGGNASEIARRILRRLPAEPGRRSYAYENGFSFHFLTEGRLIFLCMERGVPPPKAFAFLAEMQQSWRTQFAGTRGSSSFKDFELVLGDLRAAAERGVQGDDDLGQVHDKLQATKAVMSDSIEKVLERGEKIELLVDKTEHLHQHAFKFAKSSTQLKRSLQWREMKCKLVAAAVTLGVLTLVGMLACGGPTFDTCRSPAAK</sequence>
<dbReference type="Pfam" id="PF13774">
    <property type="entry name" value="Longin"/>
    <property type="match status" value="1"/>
</dbReference>
<gene>
    <name evidence="12" type="ORF">PANT1444_LOCUS10380</name>
</gene>
<dbReference type="SUPFAM" id="SSF64356">
    <property type="entry name" value="SNARE-like"/>
    <property type="match status" value="1"/>
</dbReference>
<dbReference type="SUPFAM" id="SSF58038">
    <property type="entry name" value="SNARE fusion complex"/>
    <property type="match status" value="1"/>
</dbReference>
<evidence type="ECO:0000256" key="8">
    <source>
        <dbReference type="PROSITE-ProRule" id="PRU00290"/>
    </source>
</evidence>
<evidence type="ECO:0000313" key="12">
    <source>
        <dbReference type="EMBL" id="CAD8488706.1"/>
    </source>
</evidence>
<dbReference type="InterPro" id="IPR011012">
    <property type="entry name" value="Longin-like_dom_sf"/>
</dbReference>
<dbReference type="AlphaFoldDB" id="A0A7S0EN60"/>
<dbReference type="InterPro" id="IPR051097">
    <property type="entry name" value="Synaptobrevin-like_transport"/>
</dbReference>
<dbReference type="GO" id="GO:0012505">
    <property type="term" value="C:endomembrane system"/>
    <property type="evidence" value="ECO:0007669"/>
    <property type="project" value="UniProtKB-SubCell"/>
</dbReference>
<dbReference type="SMART" id="SM01270">
    <property type="entry name" value="Longin"/>
    <property type="match status" value="1"/>
</dbReference>
<dbReference type="PROSITE" id="PS50859">
    <property type="entry name" value="LONGIN"/>
    <property type="match status" value="1"/>
</dbReference>
<dbReference type="CDD" id="cd15843">
    <property type="entry name" value="R-SNARE"/>
    <property type="match status" value="1"/>
</dbReference>
<name>A0A7S0EN60_9EUKA</name>
<feature type="domain" description="Longin" evidence="10">
    <location>
        <begin position="9"/>
        <end position="104"/>
    </location>
</feature>
<protein>
    <recommendedName>
        <fullName evidence="13">V-SNARE coiled-coil homology domain-containing protein</fullName>
    </recommendedName>
</protein>
<accession>A0A7S0EN60</accession>
<dbReference type="PRINTS" id="PR00219">
    <property type="entry name" value="SYNAPTOBREVN"/>
</dbReference>
<keyword evidence="2" id="KW-0813">Transport</keyword>
<evidence type="ECO:0000256" key="2">
    <source>
        <dbReference type="ARBA" id="ARBA00022448"/>
    </source>
</evidence>
<feature type="transmembrane region" description="Helical" evidence="9">
    <location>
        <begin position="192"/>
        <end position="211"/>
    </location>
</feature>
<evidence type="ECO:0008006" key="13">
    <source>
        <dbReference type="Google" id="ProtNLM"/>
    </source>
</evidence>
<dbReference type="GO" id="GO:0005737">
    <property type="term" value="C:cytoplasm"/>
    <property type="evidence" value="ECO:0007669"/>
    <property type="project" value="UniProtKB-ARBA"/>
</dbReference>
<keyword evidence="4" id="KW-0653">Protein transport</keyword>
<reference evidence="12" key="1">
    <citation type="submission" date="2021-01" db="EMBL/GenBank/DDBJ databases">
        <authorList>
            <person name="Corre E."/>
            <person name="Pelletier E."/>
            <person name="Niang G."/>
            <person name="Scheremetjew M."/>
            <person name="Finn R."/>
            <person name="Kale V."/>
            <person name="Holt S."/>
            <person name="Cochrane G."/>
            <person name="Meng A."/>
            <person name="Brown T."/>
            <person name="Cohen L."/>
        </authorList>
    </citation>
    <scope>NUCLEOTIDE SEQUENCE</scope>
    <source>
        <strain evidence="12">CCMP1374</strain>
    </source>
</reference>
<dbReference type="GO" id="GO:0016192">
    <property type="term" value="P:vesicle-mediated transport"/>
    <property type="evidence" value="ECO:0007669"/>
    <property type="project" value="InterPro"/>
</dbReference>
<dbReference type="EMBL" id="HBEP01018514">
    <property type="protein sequence ID" value="CAD8488706.1"/>
    <property type="molecule type" value="Transcribed_RNA"/>
</dbReference>
<keyword evidence="6 9" id="KW-0472">Membrane</keyword>
<evidence type="ECO:0000256" key="5">
    <source>
        <dbReference type="ARBA" id="ARBA00022989"/>
    </source>
</evidence>
<dbReference type="GO" id="GO:0016020">
    <property type="term" value="C:membrane"/>
    <property type="evidence" value="ECO:0007669"/>
    <property type="project" value="InterPro"/>
</dbReference>
<organism evidence="12">
    <name type="scientific">Phaeocystis antarctica</name>
    <dbReference type="NCBI Taxonomy" id="33657"/>
    <lineage>
        <taxon>Eukaryota</taxon>
        <taxon>Haptista</taxon>
        <taxon>Haptophyta</taxon>
        <taxon>Prymnesiophyceae</taxon>
        <taxon>Phaeocystales</taxon>
        <taxon>Phaeocystaceae</taxon>
        <taxon>Phaeocystis</taxon>
    </lineage>
</organism>
<dbReference type="Gene3D" id="3.30.450.50">
    <property type="entry name" value="Longin domain"/>
    <property type="match status" value="1"/>
</dbReference>
<dbReference type="InterPro" id="IPR001388">
    <property type="entry name" value="Synaptobrevin-like"/>
</dbReference>
<dbReference type="PANTHER" id="PTHR21136:SF168">
    <property type="entry name" value="VESICLE-ASSOCIATED MEMBRANE PROTEIN 9"/>
    <property type="match status" value="1"/>
</dbReference>
<proteinExistence type="inferred from homology"/>
<keyword evidence="5 9" id="KW-1133">Transmembrane helix</keyword>
<evidence type="ECO:0000259" key="11">
    <source>
        <dbReference type="PROSITE" id="PS50892"/>
    </source>
</evidence>
<dbReference type="InterPro" id="IPR010908">
    <property type="entry name" value="Longin_dom"/>
</dbReference>
<evidence type="ECO:0000256" key="1">
    <source>
        <dbReference type="ARBA" id="ARBA00008025"/>
    </source>
</evidence>
<dbReference type="InterPro" id="IPR042855">
    <property type="entry name" value="V_SNARE_CC"/>
</dbReference>
<dbReference type="CDD" id="cd14824">
    <property type="entry name" value="Longin"/>
    <property type="match status" value="1"/>
</dbReference>
<keyword evidence="3 9" id="KW-0812">Transmembrane</keyword>
<dbReference type="PANTHER" id="PTHR21136">
    <property type="entry name" value="SNARE PROTEINS"/>
    <property type="match status" value="1"/>
</dbReference>
<evidence type="ECO:0000256" key="6">
    <source>
        <dbReference type="ARBA" id="ARBA00023136"/>
    </source>
</evidence>